<evidence type="ECO:0000259" key="5">
    <source>
        <dbReference type="PROSITE" id="PS51192"/>
    </source>
</evidence>
<keyword evidence="3 7" id="KW-0347">Helicase</keyword>
<dbReference type="SMART" id="SM00487">
    <property type="entry name" value="DEXDc"/>
    <property type="match status" value="1"/>
</dbReference>
<gene>
    <name evidence="7" type="primary">helY</name>
    <name evidence="7" type="ORF">Pcatena_13890</name>
</gene>
<evidence type="ECO:0000313" key="8">
    <source>
        <dbReference type="Proteomes" id="UP000273154"/>
    </source>
</evidence>
<name>A0A3G9K6M4_9ACTN</name>
<feature type="domain" description="Helicase ATP-binding" evidence="5">
    <location>
        <begin position="70"/>
        <end position="226"/>
    </location>
</feature>
<dbReference type="PANTHER" id="PTHR12131">
    <property type="entry name" value="ATP-DEPENDENT RNA AND DNA HELICASE"/>
    <property type="match status" value="1"/>
</dbReference>
<dbReference type="PROSITE" id="PS51194">
    <property type="entry name" value="HELICASE_CTER"/>
    <property type="match status" value="1"/>
</dbReference>
<protein>
    <submittedName>
        <fullName evidence="7">DEAD/DEAH box helicase</fullName>
    </submittedName>
</protein>
<dbReference type="RefSeq" id="WP_269777007.1">
    <property type="nucleotide sequence ID" value="NZ_AP019367.1"/>
</dbReference>
<feature type="domain" description="Helicase C-terminal" evidence="6">
    <location>
        <begin position="268"/>
        <end position="435"/>
    </location>
</feature>
<dbReference type="Pfam" id="PF12029">
    <property type="entry name" value="DUF3516"/>
    <property type="match status" value="1"/>
</dbReference>
<dbReference type="GO" id="GO:0005524">
    <property type="term" value="F:ATP binding"/>
    <property type="evidence" value="ECO:0007669"/>
    <property type="project" value="UniProtKB-KW"/>
</dbReference>
<dbReference type="GO" id="GO:0003676">
    <property type="term" value="F:nucleic acid binding"/>
    <property type="evidence" value="ECO:0007669"/>
    <property type="project" value="InterPro"/>
</dbReference>
<dbReference type="PANTHER" id="PTHR12131:SF1">
    <property type="entry name" value="ATP-DEPENDENT RNA HELICASE SUPV3L1, MITOCHONDRIAL-RELATED"/>
    <property type="match status" value="1"/>
</dbReference>
<dbReference type="Gene3D" id="3.40.50.300">
    <property type="entry name" value="P-loop containing nucleotide triphosphate hydrolases"/>
    <property type="match status" value="2"/>
</dbReference>
<evidence type="ECO:0000256" key="4">
    <source>
        <dbReference type="ARBA" id="ARBA00022840"/>
    </source>
</evidence>
<dbReference type="GO" id="GO:0004386">
    <property type="term" value="F:helicase activity"/>
    <property type="evidence" value="ECO:0007669"/>
    <property type="project" value="UniProtKB-KW"/>
</dbReference>
<dbReference type="Proteomes" id="UP000273154">
    <property type="component" value="Chromosome"/>
</dbReference>
<evidence type="ECO:0000313" key="7">
    <source>
        <dbReference type="EMBL" id="BBH50802.1"/>
    </source>
</evidence>
<dbReference type="AlphaFoldDB" id="A0A3G9K6M4"/>
<dbReference type="SUPFAM" id="SSF52540">
    <property type="entry name" value="P-loop containing nucleoside triphosphate hydrolases"/>
    <property type="match status" value="1"/>
</dbReference>
<evidence type="ECO:0000259" key="6">
    <source>
        <dbReference type="PROSITE" id="PS51194"/>
    </source>
</evidence>
<evidence type="ECO:0000256" key="1">
    <source>
        <dbReference type="ARBA" id="ARBA00022741"/>
    </source>
</evidence>
<dbReference type="InterPro" id="IPR027417">
    <property type="entry name" value="P-loop_NTPase"/>
</dbReference>
<dbReference type="InterPro" id="IPR011545">
    <property type="entry name" value="DEAD/DEAH_box_helicase_dom"/>
</dbReference>
<sequence length="892" mass="99230">MADEATETHDRDPFAPGSLGELVPDLWFDPKAWLDYEPEAPLSADETLERYLDWCADRGMELWDHQEEALLDLAAGDHVILGTPTGSGKSMVALGLCYLAICQHKRAYYTAPIKALVSEKFFDLVDAFGKDNVGMITGDTQINTDAPVICCTEEILANQALREGASSDVAAVAMDEFHFFGEADRGWAWQVPLLALPNTQFLLMSATLGDVSAVTSLLERQTGRTVDTVTDAERPVPLTYEYVDTPLEATVELALRNGDAPIYIVHFAQDAALNTAQSLASYGVATKEQRDAVKQACKGTRFTTAFGKTLQRLLSCGVGVHHAGMLPRYRLLVEKLAQQGLLPVICGTDTLGVGINVPIHTVLLTALTKFDGHRMRRLRAREFHQIAGRAGRSGFDTEGRVIAEAPEHEIENAKALLKAGGDPKKQRKVKKKRPPEGFVNWNRDTFEHLCGAEPETLTPRLRVTHSMVLAETEQGGDSHARIMRLVADSLQTPLEKAKLVARTDEVFATLMDAGVITREPAEPTEQSDRASLELAELLPAAATSPLASPASYSLTVDLPEDFALDQPLSPFLLAALELLDPESETYDMDLVSMVEATLEDPWQVLRAQEREAKGRAIAEMKMQGIEYDERMERLEDVTYPKPLESELDAAFATYCEQVPWARDYCLRPKSVLRDMLETMSDFKTYVQRYKLSRSEGTLLRYLSDAWRVLDKTVPLDKRTERLDDIVAWLGFVVRTTDSSLVDEWEASGQVGEELPPSAAEAVVRDRHGLTVLVRNALWRRVRLFAAEEIPTLGELDQPCGMGERRWRDVLERFHEAHGEVLLDGDARSTAYFIVDETDELTDHVWHVTQIFHDADGDNDFRIVADVDLDATQDEGEVVFKGYRAGSIEDLAE</sequence>
<dbReference type="InterPro" id="IPR014001">
    <property type="entry name" value="Helicase_ATP-bd"/>
</dbReference>
<dbReference type="InterPro" id="IPR050699">
    <property type="entry name" value="RNA-DNA_Helicase"/>
</dbReference>
<proteinExistence type="predicted"/>
<dbReference type="InterPro" id="IPR001650">
    <property type="entry name" value="Helicase_C-like"/>
</dbReference>
<reference evidence="8" key="1">
    <citation type="submission" date="2018-11" db="EMBL/GenBank/DDBJ databases">
        <title>Comparative genomics of Parolsenella catena and Libanicoccus massiliensis: Reclassification of Libanicoccus massiliensis as Parolsenella massiliensis comb. nov.</title>
        <authorList>
            <person name="Sakamoto M."/>
            <person name="Ikeyama N."/>
            <person name="Murakami T."/>
            <person name="Mori H."/>
            <person name="Yuki M."/>
            <person name="Ohkuma M."/>
        </authorList>
    </citation>
    <scope>NUCLEOTIDE SEQUENCE [LARGE SCALE GENOMIC DNA]</scope>
    <source>
        <strain evidence="8">JCM 31932</strain>
    </source>
</reference>
<evidence type="ECO:0000256" key="3">
    <source>
        <dbReference type="ARBA" id="ARBA00022806"/>
    </source>
</evidence>
<evidence type="ECO:0000256" key="2">
    <source>
        <dbReference type="ARBA" id="ARBA00022801"/>
    </source>
</evidence>
<dbReference type="SMART" id="SM00490">
    <property type="entry name" value="HELICc"/>
    <property type="match status" value="1"/>
</dbReference>
<keyword evidence="1" id="KW-0547">Nucleotide-binding</keyword>
<accession>A0A3G9K6M4</accession>
<keyword evidence="2" id="KW-0378">Hydrolase</keyword>
<dbReference type="EMBL" id="AP019367">
    <property type="protein sequence ID" value="BBH50802.1"/>
    <property type="molecule type" value="Genomic_DNA"/>
</dbReference>
<dbReference type="GO" id="GO:0016787">
    <property type="term" value="F:hydrolase activity"/>
    <property type="evidence" value="ECO:0007669"/>
    <property type="project" value="UniProtKB-KW"/>
</dbReference>
<keyword evidence="4" id="KW-0067">ATP-binding</keyword>
<organism evidence="7 8">
    <name type="scientific">Parolsenella catena</name>
    <dbReference type="NCBI Taxonomy" id="2003188"/>
    <lineage>
        <taxon>Bacteria</taxon>
        <taxon>Bacillati</taxon>
        <taxon>Actinomycetota</taxon>
        <taxon>Coriobacteriia</taxon>
        <taxon>Coriobacteriales</taxon>
        <taxon>Atopobiaceae</taxon>
        <taxon>Parolsenella</taxon>
    </lineage>
</organism>
<dbReference type="GeneID" id="88849533"/>
<dbReference type="KEGG" id="pcat:Pcatena_13890"/>
<dbReference type="PROSITE" id="PS51192">
    <property type="entry name" value="HELICASE_ATP_BIND_1"/>
    <property type="match status" value="1"/>
</dbReference>
<dbReference type="InterPro" id="IPR021904">
    <property type="entry name" value="DUF3516"/>
</dbReference>
<dbReference type="Pfam" id="PF00270">
    <property type="entry name" value="DEAD"/>
    <property type="match status" value="1"/>
</dbReference>
<dbReference type="Pfam" id="PF00271">
    <property type="entry name" value="Helicase_C"/>
    <property type="match status" value="1"/>
</dbReference>
<keyword evidence="8" id="KW-1185">Reference proteome</keyword>